<proteinExistence type="predicted"/>
<sequence length="63" mass="7360">SMAMYMCGDELWEPWYRKAVMVLAHLQNKDGEFEDRYGNSVYPTALAAIVLLSPRSYLPIYER</sequence>
<organism evidence="1">
    <name type="scientific">marine sediment metagenome</name>
    <dbReference type="NCBI Taxonomy" id="412755"/>
    <lineage>
        <taxon>unclassified sequences</taxon>
        <taxon>metagenomes</taxon>
        <taxon>ecological metagenomes</taxon>
    </lineage>
</organism>
<accession>A0A0F9A6L9</accession>
<dbReference type="AlphaFoldDB" id="A0A0F9A6L9"/>
<name>A0A0F9A6L9_9ZZZZ</name>
<comment type="caution">
    <text evidence="1">The sequence shown here is derived from an EMBL/GenBank/DDBJ whole genome shotgun (WGS) entry which is preliminary data.</text>
</comment>
<reference evidence="1" key="1">
    <citation type="journal article" date="2015" name="Nature">
        <title>Complex archaea that bridge the gap between prokaryotes and eukaryotes.</title>
        <authorList>
            <person name="Spang A."/>
            <person name="Saw J.H."/>
            <person name="Jorgensen S.L."/>
            <person name="Zaremba-Niedzwiedzka K."/>
            <person name="Martijn J."/>
            <person name="Lind A.E."/>
            <person name="van Eijk R."/>
            <person name="Schleper C."/>
            <person name="Guy L."/>
            <person name="Ettema T.J."/>
        </authorList>
    </citation>
    <scope>NUCLEOTIDE SEQUENCE</scope>
</reference>
<dbReference type="EMBL" id="LAZR01059427">
    <property type="protein sequence ID" value="KKK67811.1"/>
    <property type="molecule type" value="Genomic_DNA"/>
</dbReference>
<gene>
    <name evidence="1" type="ORF">LCGC14_2950330</name>
</gene>
<dbReference type="SUPFAM" id="SSF48239">
    <property type="entry name" value="Terpenoid cyclases/Protein prenyltransferases"/>
    <property type="match status" value="1"/>
</dbReference>
<protein>
    <recommendedName>
        <fullName evidence="2">Squalene cyclase C-terminal domain-containing protein</fullName>
    </recommendedName>
</protein>
<evidence type="ECO:0000313" key="1">
    <source>
        <dbReference type="EMBL" id="KKK67811.1"/>
    </source>
</evidence>
<evidence type="ECO:0008006" key="2">
    <source>
        <dbReference type="Google" id="ProtNLM"/>
    </source>
</evidence>
<feature type="non-terminal residue" evidence="1">
    <location>
        <position position="1"/>
    </location>
</feature>
<dbReference type="InterPro" id="IPR008930">
    <property type="entry name" value="Terpenoid_cyclase/PrenylTrfase"/>
</dbReference>